<accession>A0A109UKW3</accession>
<organism evidence="1 2">
    <name type="scientific">Halomonas chromatireducens</name>
    <dbReference type="NCBI Taxonomy" id="507626"/>
    <lineage>
        <taxon>Bacteria</taxon>
        <taxon>Pseudomonadati</taxon>
        <taxon>Pseudomonadota</taxon>
        <taxon>Gammaproteobacteria</taxon>
        <taxon>Oceanospirillales</taxon>
        <taxon>Halomonadaceae</taxon>
        <taxon>Halomonas</taxon>
    </lineage>
</organism>
<keyword evidence="2" id="KW-1185">Reference proteome</keyword>
<dbReference type="EMBL" id="CP014226">
    <property type="protein sequence ID" value="AMC99558.1"/>
    <property type="molecule type" value="Genomic_DNA"/>
</dbReference>
<reference evidence="1 2" key="1">
    <citation type="journal article" date="2016" name="Genome Announc.">
        <title>Draft Genome Sequence of 'Halomonas chromatireducens' Strain AGD 8-3, a Haloalkaliphilic Chromate- and Selenite-Reducing Gammaproteobacterium.</title>
        <authorList>
            <person name="Sharko F.S."/>
            <person name="Shapovalova A.A."/>
            <person name="Tsygankova S.V."/>
            <person name="Komova A.V."/>
            <person name="Boulygina E.S."/>
            <person name="Teslyuk A.B."/>
            <person name="Gotovtsev P.M."/>
            <person name="Namsaraev Z.B."/>
            <person name="Khijniak T.V."/>
            <person name="Nedoluzhko A.V."/>
            <person name="Vasilov R.G."/>
        </authorList>
    </citation>
    <scope>NUCLEOTIDE SEQUENCE [LARGE SCALE GENOMIC DNA]</scope>
    <source>
        <strain evidence="1 2">AGD 8-3</strain>
    </source>
</reference>
<dbReference type="KEGG" id="hco:LOKO_00463"/>
<dbReference type="STRING" id="507626.LOKO_00463"/>
<dbReference type="AlphaFoldDB" id="A0A109UKW3"/>
<reference evidence="1 2" key="2">
    <citation type="submission" date="2016-02" db="EMBL/GenBank/DDBJ databases">
        <authorList>
            <person name="Wen L."/>
            <person name="He K."/>
            <person name="Yang H."/>
        </authorList>
    </citation>
    <scope>NUCLEOTIDE SEQUENCE [LARGE SCALE GENOMIC DNA]</scope>
    <source>
        <strain evidence="1 2">AGD 8-3</strain>
    </source>
</reference>
<name>A0A109UKW3_9GAMM</name>
<evidence type="ECO:0000313" key="1">
    <source>
        <dbReference type="EMBL" id="AMC99558.1"/>
    </source>
</evidence>
<sequence>MMIVDLIDDDDFRDRLVALGIRIPEGASPETSARLARLQHDEEGVPGLQELVQALGERTDIMLPSVRAALHEVLLPALQ</sequence>
<dbReference type="PATRIC" id="fig|507626.3.peg.460"/>
<evidence type="ECO:0000313" key="2">
    <source>
        <dbReference type="Proteomes" id="UP000063387"/>
    </source>
</evidence>
<dbReference type="RefSeq" id="WP_066444533.1">
    <property type="nucleotide sequence ID" value="NZ_CP014226.1"/>
</dbReference>
<gene>
    <name evidence="1" type="ORF">LOKO_00463</name>
</gene>
<proteinExistence type="predicted"/>
<protein>
    <submittedName>
        <fullName evidence="1">Uncharacterized protein</fullName>
    </submittedName>
</protein>
<dbReference type="Proteomes" id="UP000063387">
    <property type="component" value="Chromosome"/>
</dbReference>
<dbReference type="OrthoDB" id="6169664at2"/>